<sequence length="180" mass="19608">MENHPIDNLLKNTMENLKSMVDVDTIIGNPVQSPDGTVIIPVSKLSLGFASGGSEFSSASCKNNTSDCKFPFGGGSGAGISMRPVAFLVVQNNTIRVLRVDADHGYEKIIDTIPQIMDMLKDSISSMSCKDKSSEKKHGHHHHHGGCCHGKQKEEKEAPFTVYSESFTEEVSTEEPENNL</sequence>
<feature type="region of interest" description="Disordered" evidence="1">
    <location>
        <begin position="128"/>
        <end position="180"/>
    </location>
</feature>
<organism evidence="2 3">
    <name type="scientific">Clostridium collagenovorans DSM 3089</name>
    <dbReference type="NCBI Taxonomy" id="1121306"/>
    <lineage>
        <taxon>Bacteria</taxon>
        <taxon>Bacillati</taxon>
        <taxon>Bacillota</taxon>
        <taxon>Clostridia</taxon>
        <taxon>Eubacteriales</taxon>
        <taxon>Clostridiaceae</taxon>
        <taxon>Clostridium</taxon>
    </lineage>
</organism>
<dbReference type="InterPro" id="IPR014229">
    <property type="entry name" value="Spore_YtfJ"/>
</dbReference>
<evidence type="ECO:0000313" key="3">
    <source>
        <dbReference type="Proteomes" id="UP000184526"/>
    </source>
</evidence>
<feature type="compositionally biased region" description="Basic residues" evidence="1">
    <location>
        <begin position="137"/>
        <end position="146"/>
    </location>
</feature>
<name>A0A1M5T7G1_9CLOT</name>
<feature type="compositionally biased region" description="Acidic residues" evidence="1">
    <location>
        <begin position="167"/>
        <end position="180"/>
    </location>
</feature>
<dbReference type="OrthoDB" id="9796262at2"/>
<evidence type="ECO:0000313" key="2">
    <source>
        <dbReference type="EMBL" id="SHH46323.1"/>
    </source>
</evidence>
<dbReference type="STRING" id="1121306.SAMN02745196_00453"/>
<dbReference type="EMBL" id="FQXP01000003">
    <property type="protein sequence ID" value="SHH46323.1"/>
    <property type="molecule type" value="Genomic_DNA"/>
</dbReference>
<keyword evidence="3" id="KW-1185">Reference proteome</keyword>
<proteinExistence type="predicted"/>
<reference evidence="2 3" key="1">
    <citation type="submission" date="2016-11" db="EMBL/GenBank/DDBJ databases">
        <authorList>
            <person name="Jaros S."/>
            <person name="Januszkiewicz K."/>
            <person name="Wedrychowicz H."/>
        </authorList>
    </citation>
    <scope>NUCLEOTIDE SEQUENCE [LARGE SCALE GENOMIC DNA]</scope>
    <source>
        <strain evidence="2 3">DSM 3089</strain>
    </source>
</reference>
<dbReference type="AlphaFoldDB" id="A0A1M5T7G1"/>
<evidence type="ECO:0000256" key="1">
    <source>
        <dbReference type="SAM" id="MobiDB-lite"/>
    </source>
</evidence>
<protein>
    <submittedName>
        <fullName evidence="2">Sporulation protein YtfJ</fullName>
    </submittedName>
</protein>
<dbReference type="NCBIfam" id="TIGR02874">
    <property type="entry name" value="spore_ytfJ"/>
    <property type="match status" value="1"/>
</dbReference>
<accession>A0A1M5T7G1</accession>
<gene>
    <name evidence="2" type="ORF">SAMN02745196_00453</name>
</gene>
<dbReference type="PIRSF" id="PIRSF021377">
    <property type="entry name" value="YtfJ"/>
    <property type="match status" value="1"/>
</dbReference>
<dbReference type="Pfam" id="PF09579">
    <property type="entry name" value="Spore_YtfJ"/>
    <property type="match status" value="1"/>
</dbReference>
<dbReference type="PANTHER" id="PTHR39162">
    <property type="entry name" value="GLL3345 PROTEIN"/>
    <property type="match status" value="1"/>
</dbReference>
<dbReference type="PANTHER" id="PTHR39162:SF1">
    <property type="entry name" value="SPORULATION PROTEIN YTFJ"/>
    <property type="match status" value="1"/>
</dbReference>
<dbReference type="Proteomes" id="UP000184526">
    <property type="component" value="Unassembled WGS sequence"/>
</dbReference>
<dbReference type="RefSeq" id="WP_072829632.1">
    <property type="nucleotide sequence ID" value="NZ_FQXP01000003.1"/>
</dbReference>